<feature type="domain" description="Rhodanese" evidence="1">
    <location>
        <begin position="108"/>
        <end position="172"/>
    </location>
</feature>
<gene>
    <name evidence="2" type="ORF">GCM10008171_11880</name>
</gene>
<dbReference type="EMBL" id="BSFK01000005">
    <property type="protein sequence ID" value="GLK75934.1"/>
    <property type="molecule type" value="Genomic_DNA"/>
</dbReference>
<proteinExistence type="predicted"/>
<dbReference type="InterPro" id="IPR022376">
    <property type="entry name" value="PQQ_CXXCW"/>
</dbReference>
<name>A0A9W6JHN0_9HYPH</name>
<dbReference type="Proteomes" id="UP001143364">
    <property type="component" value="Unassembled WGS sequence"/>
</dbReference>
<dbReference type="NCBIfam" id="TIGR03865">
    <property type="entry name" value="PQQ_CXXCW"/>
    <property type="match status" value="1"/>
</dbReference>
<dbReference type="AlphaFoldDB" id="A0A9W6JHN0"/>
<dbReference type="CDD" id="cd00158">
    <property type="entry name" value="RHOD"/>
    <property type="match status" value="1"/>
</dbReference>
<dbReference type="Pfam" id="PF00581">
    <property type="entry name" value="Rhodanese"/>
    <property type="match status" value="1"/>
</dbReference>
<dbReference type="SUPFAM" id="SSF52821">
    <property type="entry name" value="Rhodanese/Cell cycle control phosphatase"/>
    <property type="match status" value="1"/>
</dbReference>
<dbReference type="InterPro" id="IPR001763">
    <property type="entry name" value="Rhodanese-like_dom"/>
</dbReference>
<dbReference type="InterPro" id="IPR036873">
    <property type="entry name" value="Rhodanese-like_dom_sf"/>
</dbReference>
<organism evidence="2 3">
    <name type="scientific">Methylopila jiangsuensis</name>
    <dbReference type="NCBI Taxonomy" id="586230"/>
    <lineage>
        <taxon>Bacteria</taxon>
        <taxon>Pseudomonadati</taxon>
        <taxon>Pseudomonadota</taxon>
        <taxon>Alphaproteobacteria</taxon>
        <taxon>Hyphomicrobiales</taxon>
        <taxon>Methylopilaceae</taxon>
        <taxon>Methylopila</taxon>
    </lineage>
</organism>
<keyword evidence="3" id="KW-1185">Reference proteome</keyword>
<evidence type="ECO:0000259" key="1">
    <source>
        <dbReference type="PROSITE" id="PS50206"/>
    </source>
</evidence>
<dbReference type="PROSITE" id="PS50206">
    <property type="entry name" value="RHODANESE_3"/>
    <property type="match status" value="1"/>
</dbReference>
<sequence>MFALGGAASAWADEPVTGPVPPEPSGYRMDGYRSPTPATLHGARVLDTPAAEALWRSGMAVFVDVMPRPVRPPNLPAGTIWKDAPRRHLPGSVWLLNVGYGALAPEMEAFFRDSLTRLTGGDTAKPLAFYCRQACWMSWNAAKRAMAWGYASVAWYPDGTDGWDAAGLPTEPAEPYPPGAPR</sequence>
<evidence type="ECO:0000313" key="2">
    <source>
        <dbReference type="EMBL" id="GLK75934.1"/>
    </source>
</evidence>
<accession>A0A9W6JHN0</accession>
<protein>
    <recommendedName>
        <fullName evidence="1">Rhodanese domain-containing protein</fullName>
    </recommendedName>
</protein>
<reference evidence="2" key="2">
    <citation type="submission" date="2023-01" db="EMBL/GenBank/DDBJ databases">
        <authorList>
            <person name="Sun Q."/>
            <person name="Evtushenko L."/>
        </authorList>
    </citation>
    <scope>NUCLEOTIDE SEQUENCE</scope>
    <source>
        <strain evidence="2">VKM B-2555</strain>
    </source>
</reference>
<reference evidence="2" key="1">
    <citation type="journal article" date="2014" name="Int. J. Syst. Evol. Microbiol.">
        <title>Complete genome sequence of Corynebacterium casei LMG S-19264T (=DSM 44701T), isolated from a smear-ripened cheese.</title>
        <authorList>
            <consortium name="US DOE Joint Genome Institute (JGI-PGF)"/>
            <person name="Walter F."/>
            <person name="Albersmeier A."/>
            <person name="Kalinowski J."/>
            <person name="Ruckert C."/>
        </authorList>
    </citation>
    <scope>NUCLEOTIDE SEQUENCE</scope>
    <source>
        <strain evidence="2">VKM B-2555</strain>
    </source>
</reference>
<dbReference type="RefSeq" id="WP_271203864.1">
    <property type="nucleotide sequence ID" value="NZ_BSFK01000005.1"/>
</dbReference>
<evidence type="ECO:0000313" key="3">
    <source>
        <dbReference type="Proteomes" id="UP001143364"/>
    </source>
</evidence>
<comment type="caution">
    <text evidence="2">The sequence shown here is derived from an EMBL/GenBank/DDBJ whole genome shotgun (WGS) entry which is preliminary data.</text>
</comment>
<dbReference type="Gene3D" id="3.40.250.10">
    <property type="entry name" value="Rhodanese-like domain"/>
    <property type="match status" value="1"/>
</dbReference>